<dbReference type="InterPro" id="IPR053824">
    <property type="entry name" value="DUF7010"/>
</dbReference>
<keyword evidence="1" id="KW-0472">Membrane</keyword>
<dbReference type="OrthoDB" id="123418at2"/>
<comment type="caution">
    <text evidence="2">The sequence shown here is derived from an EMBL/GenBank/DDBJ whole genome shotgun (WGS) entry which is preliminary data.</text>
</comment>
<dbReference type="Proteomes" id="UP000242682">
    <property type="component" value="Unassembled WGS sequence"/>
</dbReference>
<dbReference type="RefSeq" id="WP_106532282.1">
    <property type="nucleotide sequence ID" value="NZ_PYAT01000002.1"/>
</dbReference>
<organism evidence="2 3">
    <name type="scientific">Planomicrobium soli</name>
    <dbReference type="NCBI Taxonomy" id="1176648"/>
    <lineage>
        <taxon>Bacteria</taxon>
        <taxon>Bacillati</taxon>
        <taxon>Bacillota</taxon>
        <taxon>Bacilli</taxon>
        <taxon>Bacillales</taxon>
        <taxon>Caryophanaceae</taxon>
        <taxon>Planomicrobium</taxon>
    </lineage>
</organism>
<keyword evidence="1" id="KW-1133">Transmembrane helix</keyword>
<feature type="transmembrane region" description="Helical" evidence="1">
    <location>
        <begin position="140"/>
        <end position="158"/>
    </location>
</feature>
<keyword evidence="1" id="KW-0812">Transmembrane</keyword>
<dbReference type="EMBL" id="PYAT01000002">
    <property type="protein sequence ID" value="PSL41601.1"/>
    <property type="molecule type" value="Genomic_DNA"/>
</dbReference>
<feature type="transmembrane region" description="Helical" evidence="1">
    <location>
        <begin position="170"/>
        <end position="192"/>
    </location>
</feature>
<dbReference type="AlphaFoldDB" id="A0A2P8H5W8"/>
<protein>
    <submittedName>
        <fullName evidence="2">Uncharacterized protein</fullName>
    </submittedName>
</protein>
<feature type="transmembrane region" description="Helical" evidence="1">
    <location>
        <begin position="114"/>
        <end position="133"/>
    </location>
</feature>
<gene>
    <name evidence="2" type="ORF">B0H99_102285</name>
</gene>
<sequence length="204" mass="22626">MVNQTVYKSDVKGIANGITFLGFFGTVWASVGIIGLRELGSYWLLGIAVFIGISLFVMGMRVFASAKRAPARKSPESRKREKALQLGFNLTFLAEILLIWLAAFLLSRSGHMEWFFPVMCFIVGAHFFPLAYLFREKTHFITGTLLCLLAVCTVLFLPETATLGSYQITVWAAAVGFGAALILWATAYFIWLSGLPLIKQLRGE</sequence>
<feature type="transmembrane region" description="Helical" evidence="1">
    <location>
        <begin position="42"/>
        <end position="63"/>
    </location>
</feature>
<evidence type="ECO:0000256" key="1">
    <source>
        <dbReference type="SAM" id="Phobius"/>
    </source>
</evidence>
<feature type="transmembrane region" description="Helical" evidence="1">
    <location>
        <begin position="83"/>
        <end position="102"/>
    </location>
</feature>
<name>A0A2P8H5W8_9BACL</name>
<feature type="transmembrane region" description="Helical" evidence="1">
    <location>
        <begin position="14"/>
        <end position="36"/>
    </location>
</feature>
<accession>A0A2P8H5W8</accession>
<evidence type="ECO:0000313" key="2">
    <source>
        <dbReference type="EMBL" id="PSL41601.1"/>
    </source>
</evidence>
<proteinExistence type="predicted"/>
<keyword evidence="3" id="KW-1185">Reference proteome</keyword>
<dbReference type="Pfam" id="PF22765">
    <property type="entry name" value="DUF7010"/>
    <property type="match status" value="1"/>
</dbReference>
<evidence type="ECO:0000313" key="3">
    <source>
        <dbReference type="Proteomes" id="UP000242682"/>
    </source>
</evidence>
<reference evidence="2 3" key="1">
    <citation type="submission" date="2018-03" db="EMBL/GenBank/DDBJ databases">
        <title>Genomic Encyclopedia of Type Strains, Phase III (KMG-III): the genomes of soil and plant-associated and newly described type strains.</title>
        <authorList>
            <person name="Whitman W."/>
        </authorList>
    </citation>
    <scope>NUCLEOTIDE SEQUENCE [LARGE SCALE GENOMIC DNA]</scope>
    <source>
        <strain evidence="2 3">CGMCC 1.12259</strain>
    </source>
</reference>